<reference evidence="1 2" key="1">
    <citation type="submission" date="2019-07" db="EMBL/GenBank/DDBJ databases">
        <title>Complete genome of Crassaminicella thermophila SY095.</title>
        <authorList>
            <person name="Li X."/>
        </authorList>
    </citation>
    <scope>NUCLEOTIDE SEQUENCE [LARGE SCALE GENOMIC DNA]</scope>
    <source>
        <strain evidence="1 2">SY095</strain>
    </source>
</reference>
<accession>A0A5C0SBL9</accession>
<gene>
    <name evidence="1" type="ORF">FQB35_03840</name>
</gene>
<organism evidence="1 2">
    <name type="scientific">Crassaminicella thermophila</name>
    <dbReference type="NCBI Taxonomy" id="2599308"/>
    <lineage>
        <taxon>Bacteria</taxon>
        <taxon>Bacillati</taxon>
        <taxon>Bacillota</taxon>
        <taxon>Clostridia</taxon>
        <taxon>Eubacteriales</taxon>
        <taxon>Clostridiaceae</taxon>
        <taxon>Crassaminicella</taxon>
    </lineage>
</organism>
<name>A0A5C0SBL9_CRATE</name>
<sequence length="183" mass="20757">MKAFLKKFSIILSIIFITSSIAVAGIPLEEVSAFIKNTKIKIQDNSPLPIKTILYKGNIYIPLEAISKMNCSFSLDAKNNTIILKNNLLFKDFKAADPWNDEIFAYGEIRNINKKERTITIEQHFDDNSISIEPDIKISENIVIIIKRNDKKMNLDFNDLRVGDIVGVVLTKNNIARGMIINN</sequence>
<dbReference type="AlphaFoldDB" id="A0A5C0SBL9"/>
<keyword evidence="2" id="KW-1185">Reference proteome</keyword>
<dbReference type="OrthoDB" id="1951970at2"/>
<dbReference type="EMBL" id="CP042243">
    <property type="protein sequence ID" value="QEK11561.1"/>
    <property type="molecule type" value="Genomic_DNA"/>
</dbReference>
<proteinExistence type="predicted"/>
<evidence type="ECO:0008006" key="3">
    <source>
        <dbReference type="Google" id="ProtNLM"/>
    </source>
</evidence>
<protein>
    <recommendedName>
        <fullName evidence="3">Copper amine oxidase N-terminal domain-containing protein</fullName>
    </recommendedName>
</protein>
<evidence type="ECO:0000313" key="1">
    <source>
        <dbReference type="EMBL" id="QEK11561.1"/>
    </source>
</evidence>
<evidence type="ECO:0000313" key="2">
    <source>
        <dbReference type="Proteomes" id="UP000324646"/>
    </source>
</evidence>
<dbReference type="KEGG" id="crs:FQB35_03840"/>
<dbReference type="RefSeq" id="WP_148808716.1">
    <property type="nucleotide sequence ID" value="NZ_CP042243.1"/>
</dbReference>
<dbReference type="Proteomes" id="UP000324646">
    <property type="component" value="Chromosome"/>
</dbReference>